<dbReference type="EMBL" id="KN837164">
    <property type="protein sequence ID" value="KIJ37962.1"/>
    <property type="molecule type" value="Genomic_DNA"/>
</dbReference>
<feature type="region of interest" description="Disordered" evidence="1">
    <location>
        <begin position="193"/>
        <end position="220"/>
    </location>
</feature>
<organism evidence="2 3">
    <name type="scientific">Sphaerobolus stellatus (strain SS14)</name>
    <dbReference type="NCBI Taxonomy" id="990650"/>
    <lineage>
        <taxon>Eukaryota</taxon>
        <taxon>Fungi</taxon>
        <taxon>Dikarya</taxon>
        <taxon>Basidiomycota</taxon>
        <taxon>Agaricomycotina</taxon>
        <taxon>Agaricomycetes</taxon>
        <taxon>Phallomycetidae</taxon>
        <taxon>Geastrales</taxon>
        <taxon>Sphaerobolaceae</taxon>
        <taxon>Sphaerobolus</taxon>
    </lineage>
</organism>
<feature type="region of interest" description="Disordered" evidence="1">
    <location>
        <begin position="1"/>
        <end position="37"/>
    </location>
</feature>
<dbReference type="Proteomes" id="UP000054279">
    <property type="component" value="Unassembled WGS sequence"/>
</dbReference>
<dbReference type="AlphaFoldDB" id="A0A0C9V8V8"/>
<evidence type="ECO:0000313" key="2">
    <source>
        <dbReference type="EMBL" id="KIJ37962.1"/>
    </source>
</evidence>
<proteinExistence type="predicted"/>
<evidence type="ECO:0000313" key="3">
    <source>
        <dbReference type="Proteomes" id="UP000054279"/>
    </source>
</evidence>
<sequence>MPPKRQNAAPKGKAKVASSSPPAQPSPTTSSPPSSSSLNVPLPILFTLPNETIHKILAYFLGMNLTPSPDQWGYPVYDPAVPALGYVHQDILGALSQTCRSFCKFSFHCCGNISMRIRREGAEFGGSVFRDCWNEVVCSLQIQRIRYLRAMFGVFYFLLFELRILTLECIIQDHPCRASSLFNRDSPPHLRQMSLIPSQSPHPPHSAHPLPNDDPLKRRL</sequence>
<dbReference type="HOGENOM" id="CLU_1256749_0_0_1"/>
<accession>A0A0C9V8V8</accession>
<evidence type="ECO:0000256" key="1">
    <source>
        <dbReference type="SAM" id="MobiDB-lite"/>
    </source>
</evidence>
<keyword evidence="3" id="KW-1185">Reference proteome</keyword>
<protein>
    <submittedName>
        <fullName evidence="2">Uncharacterized protein</fullName>
    </submittedName>
</protein>
<reference evidence="2 3" key="1">
    <citation type="submission" date="2014-06" db="EMBL/GenBank/DDBJ databases">
        <title>Evolutionary Origins and Diversification of the Mycorrhizal Mutualists.</title>
        <authorList>
            <consortium name="DOE Joint Genome Institute"/>
            <consortium name="Mycorrhizal Genomics Consortium"/>
            <person name="Kohler A."/>
            <person name="Kuo A."/>
            <person name="Nagy L.G."/>
            <person name="Floudas D."/>
            <person name="Copeland A."/>
            <person name="Barry K.W."/>
            <person name="Cichocki N."/>
            <person name="Veneault-Fourrey C."/>
            <person name="LaButti K."/>
            <person name="Lindquist E.A."/>
            <person name="Lipzen A."/>
            <person name="Lundell T."/>
            <person name="Morin E."/>
            <person name="Murat C."/>
            <person name="Riley R."/>
            <person name="Ohm R."/>
            <person name="Sun H."/>
            <person name="Tunlid A."/>
            <person name="Henrissat B."/>
            <person name="Grigoriev I.V."/>
            <person name="Hibbett D.S."/>
            <person name="Martin F."/>
        </authorList>
    </citation>
    <scope>NUCLEOTIDE SEQUENCE [LARGE SCALE GENOMIC DNA]</scope>
    <source>
        <strain evidence="2 3">SS14</strain>
    </source>
</reference>
<gene>
    <name evidence="2" type="ORF">M422DRAFT_259345</name>
</gene>
<name>A0A0C9V8V8_SPHS4</name>
<feature type="compositionally biased region" description="Low complexity" evidence="1">
    <location>
        <begin position="17"/>
        <end position="37"/>
    </location>
</feature>